<accession>A0AAD7E554</accession>
<feature type="region of interest" description="Disordered" evidence="1">
    <location>
        <begin position="188"/>
        <end position="266"/>
    </location>
</feature>
<gene>
    <name evidence="2" type="ORF">GGX14DRAFT_616734</name>
</gene>
<feature type="compositionally biased region" description="Pro residues" evidence="1">
    <location>
        <begin position="436"/>
        <end position="449"/>
    </location>
</feature>
<feature type="compositionally biased region" description="Pro residues" evidence="1">
    <location>
        <begin position="194"/>
        <end position="203"/>
    </location>
</feature>
<feature type="compositionally biased region" description="Low complexity" evidence="1">
    <location>
        <begin position="824"/>
        <end position="847"/>
    </location>
</feature>
<dbReference type="EMBL" id="JARJCW010000002">
    <property type="protein sequence ID" value="KAJ7229093.1"/>
    <property type="molecule type" value="Genomic_DNA"/>
</dbReference>
<evidence type="ECO:0000313" key="3">
    <source>
        <dbReference type="Proteomes" id="UP001219525"/>
    </source>
</evidence>
<dbReference type="Pfam" id="PF01803">
    <property type="entry name" value="LIM_bind"/>
    <property type="match status" value="1"/>
</dbReference>
<name>A0AAD7E554_9AGAR</name>
<feature type="compositionally biased region" description="Polar residues" evidence="1">
    <location>
        <begin position="227"/>
        <end position="241"/>
    </location>
</feature>
<feature type="compositionally biased region" description="Low complexity" evidence="1">
    <location>
        <begin position="362"/>
        <end position="372"/>
    </location>
</feature>
<proteinExistence type="predicted"/>
<keyword evidence="3" id="KW-1185">Reference proteome</keyword>
<dbReference type="AlphaFoldDB" id="A0AAD7E554"/>
<evidence type="ECO:0000256" key="1">
    <source>
        <dbReference type="SAM" id="MobiDB-lite"/>
    </source>
</evidence>
<dbReference type="InterPro" id="IPR029005">
    <property type="entry name" value="LIM-bd/SEUSS"/>
</dbReference>
<feature type="region of interest" description="Disordered" evidence="1">
    <location>
        <begin position="1"/>
        <end position="21"/>
    </location>
</feature>
<organism evidence="2 3">
    <name type="scientific">Mycena pura</name>
    <dbReference type="NCBI Taxonomy" id="153505"/>
    <lineage>
        <taxon>Eukaryota</taxon>
        <taxon>Fungi</taxon>
        <taxon>Dikarya</taxon>
        <taxon>Basidiomycota</taxon>
        <taxon>Agaricomycotina</taxon>
        <taxon>Agaricomycetes</taxon>
        <taxon>Agaricomycetidae</taxon>
        <taxon>Agaricales</taxon>
        <taxon>Marasmiineae</taxon>
        <taxon>Mycenaceae</taxon>
        <taxon>Mycena</taxon>
    </lineage>
</organism>
<protein>
    <submittedName>
        <fullName evidence="2">LIM-domain binding protein-domain-containing protein</fullName>
    </submittedName>
</protein>
<feature type="compositionally biased region" description="Low complexity" evidence="1">
    <location>
        <begin position="326"/>
        <end position="340"/>
    </location>
</feature>
<feature type="region of interest" description="Disordered" evidence="1">
    <location>
        <begin position="48"/>
        <end position="68"/>
    </location>
</feature>
<reference evidence="2" key="1">
    <citation type="submission" date="2023-03" db="EMBL/GenBank/DDBJ databases">
        <title>Massive genome expansion in bonnet fungi (Mycena s.s.) driven by repeated elements and novel gene families across ecological guilds.</title>
        <authorList>
            <consortium name="Lawrence Berkeley National Laboratory"/>
            <person name="Harder C.B."/>
            <person name="Miyauchi S."/>
            <person name="Viragh M."/>
            <person name="Kuo A."/>
            <person name="Thoen E."/>
            <person name="Andreopoulos B."/>
            <person name="Lu D."/>
            <person name="Skrede I."/>
            <person name="Drula E."/>
            <person name="Henrissat B."/>
            <person name="Morin E."/>
            <person name="Kohler A."/>
            <person name="Barry K."/>
            <person name="LaButti K."/>
            <person name="Morin E."/>
            <person name="Salamov A."/>
            <person name="Lipzen A."/>
            <person name="Mereny Z."/>
            <person name="Hegedus B."/>
            <person name="Baldrian P."/>
            <person name="Stursova M."/>
            <person name="Weitz H."/>
            <person name="Taylor A."/>
            <person name="Grigoriev I.V."/>
            <person name="Nagy L.G."/>
            <person name="Martin F."/>
            <person name="Kauserud H."/>
        </authorList>
    </citation>
    <scope>NUCLEOTIDE SEQUENCE</scope>
    <source>
        <strain evidence="2">9144</strain>
    </source>
</reference>
<feature type="region of interest" description="Disordered" evidence="1">
    <location>
        <begin position="785"/>
        <end position="910"/>
    </location>
</feature>
<feature type="compositionally biased region" description="Basic residues" evidence="1">
    <location>
        <begin position="898"/>
        <end position="910"/>
    </location>
</feature>
<feature type="compositionally biased region" description="Polar residues" evidence="1">
    <location>
        <begin position="257"/>
        <end position="266"/>
    </location>
</feature>
<dbReference type="Proteomes" id="UP001219525">
    <property type="component" value="Unassembled WGS sequence"/>
</dbReference>
<sequence>MSASGSYLHTDPPEFPNSDLGSFMNPMLRQAAPASMIGLNNPAFMQPQPAGPPHHMGMSANPSGPNPPMNMLQGGPDMRFPPGHGGMVQRTMGMRPAPRPPMNGMGGMPMGALSHNPQMHGGMGFPPNMMPVPGGIGGVRRVASNPNINPGGIAGLNGQAQAMMQMQQMHQQQIQHQQRLRQNDMAMMNRQQPGNPPSRPVPSNPLMGSLPQPASLNQPPSGGMPHNNFQNPIVPPQQSVSPRARTPVMGMSPGPSQPSLNRQHMPSSGDMFVDFPQNQYPPRNMVGTGQFAFNGSSTPPLNMSDHFPPTAGTPGRTSGFPPTPAQQLSMQQQQQQQQQQHGATSEGYPFMAPRPQSQHNNQHPGMQQQHSPPQQPPPHHSPHHSESMIIHPPRPQSQPQHQPPPGRPLSGAGPSHTPRPAQQPGIPNPTAILPPGRLPPQHQHPPHPNLRPQSSGSTSHQQPIAPRPPPPATQPTAGSDGTLMSASASPPDANAVLANPIPRPPAGTADLQTFAVGYGQGLIRLMQFSGLLGLDTQQAQMQKTRLSFWTNLIQEYFTPKAIMKLTLWRDSMKNEAKPFEIGVPILPRFFLVTTQSGVKSMSLTLDGGRERLYQPGHAIVECVTAVWTCRYNNGHVVTLRGPLTVHLVICSPAPNAAATAQTANAPPYVLKFDDFEFAAHSHEKYIALESIAGTRRTEEPPAAPMNGLADDEKKWDEPRLLLETASIPGEPVNAFGIPQATMRCLELAESVGQMADLISYAKDNNMGPLLALKSFSDKLREEYPQPAMMNGVPPNSFFQGSSSLPASQGTLYSSAPPSVTHPASSQQTSSNVSSPQNAPSSAANSPQKQHKTIPTKGSVASASTPTASTSGNTPALQPATLKRKGDPQPAPTEPPAKRSARRRRTTGGGG</sequence>
<dbReference type="PANTHER" id="PTHR10378">
    <property type="entry name" value="LIM DOMAIN-BINDING PROTEIN"/>
    <property type="match status" value="1"/>
</dbReference>
<feature type="compositionally biased region" description="Polar residues" evidence="1">
    <location>
        <begin position="291"/>
        <end position="301"/>
    </location>
</feature>
<comment type="caution">
    <text evidence="2">The sequence shown here is derived from an EMBL/GenBank/DDBJ whole genome shotgun (WGS) entry which is preliminary data.</text>
</comment>
<feature type="compositionally biased region" description="Low complexity" evidence="1">
    <location>
        <begin position="860"/>
        <end position="875"/>
    </location>
</feature>
<evidence type="ECO:0000313" key="2">
    <source>
        <dbReference type="EMBL" id="KAJ7229093.1"/>
    </source>
</evidence>
<feature type="region of interest" description="Disordered" evidence="1">
    <location>
        <begin position="281"/>
        <end position="501"/>
    </location>
</feature>
<feature type="compositionally biased region" description="Polar residues" evidence="1">
    <location>
        <begin position="796"/>
        <end position="823"/>
    </location>
</feature>
<feature type="compositionally biased region" description="Pro residues" evidence="1">
    <location>
        <begin position="392"/>
        <end position="407"/>
    </location>
</feature>